<gene>
    <name evidence="10" type="ORF">ACFOUW_22135</name>
</gene>
<dbReference type="InterPro" id="IPR006076">
    <property type="entry name" value="FAD-dep_OxRdtase"/>
</dbReference>
<evidence type="ECO:0000256" key="3">
    <source>
        <dbReference type="ARBA" id="ARBA00022630"/>
    </source>
</evidence>
<dbReference type="SUPFAM" id="SSF51971">
    <property type="entry name" value="Nucleotide-binding domain"/>
    <property type="match status" value="1"/>
</dbReference>
<dbReference type="RefSeq" id="WP_205115608.1">
    <property type="nucleotide sequence ID" value="NZ_JAFBCM010000001.1"/>
</dbReference>
<comment type="caution">
    <text evidence="10">The sequence shown here is derived from an EMBL/GenBank/DDBJ whole genome shotgun (WGS) entry which is preliminary data.</text>
</comment>
<comment type="catalytic activity">
    <reaction evidence="8">
        <text>a D-alpha-amino acid + O2 + H2O = a 2-oxocarboxylate + H2O2 + NH4(+)</text>
        <dbReference type="Rhea" id="RHEA:21816"/>
        <dbReference type="ChEBI" id="CHEBI:15377"/>
        <dbReference type="ChEBI" id="CHEBI:15379"/>
        <dbReference type="ChEBI" id="CHEBI:16240"/>
        <dbReference type="ChEBI" id="CHEBI:28938"/>
        <dbReference type="ChEBI" id="CHEBI:35179"/>
        <dbReference type="ChEBI" id="CHEBI:59871"/>
        <dbReference type="EC" id="1.4.3.3"/>
    </reaction>
    <physiologicalReaction direction="left-to-right" evidence="8">
        <dbReference type="Rhea" id="RHEA:21817"/>
    </physiologicalReaction>
</comment>
<comment type="similarity">
    <text evidence="2">Belongs to the DAMOX/DASOX family.</text>
</comment>
<dbReference type="PANTHER" id="PTHR11530:SF11">
    <property type="entry name" value="D-ASPARTATE OXIDASE"/>
    <property type="match status" value="1"/>
</dbReference>
<evidence type="ECO:0000259" key="9">
    <source>
        <dbReference type="Pfam" id="PF01266"/>
    </source>
</evidence>
<dbReference type="GO" id="GO:0016491">
    <property type="term" value="F:oxidoreductase activity"/>
    <property type="evidence" value="ECO:0007669"/>
    <property type="project" value="UniProtKB-KW"/>
</dbReference>
<evidence type="ECO:0000256" key="4">
    <source>
        <dbReference type="ARBA" id="ARBA00022827"/>
    </source>
</evidence>
<reference evidence="11" key="1">
    <citation type="journal article" date="2019" name="Int. J. Syst. Evol. Microbiol.">
        <title>The Global Catalogue of Microorganisms (GCM) 10K type strain sequencing project: providing services to taxonomists for standard genome sequencing and annotation.</title>
        <authorList>
            <consortium name="The Broad Institute Genomics Platform"/>
            <consortium name="The Broad Institute Genome Sequencing Center for Infectious Disease"/>
            <person name="Wu L."/>
            <person name="Ma J."/>
        </authorList>
    </citation>
    <scope>NUCLEOTIDE SEQUENCE [LARGE SCALE GENOMIC DNA]</scope>
    <source>
        <strain evidence="11">CGMCC 4.7241</strain>
    </source>
</reference>
<keyword evidence="4" id="KW-0274">FAD</keyword>
<evidence type="ECO:0000313" key="11">
    <source>
        <dbReference type="Proteomes" id="UP001595699"/>
    </source>
</evidence>
<evidence type="ECO:0000313" key="10">
    <source>
        <dbReference type="EMBL" id="MFC3763555.1"/>
    </source>
</evidence>
<feature type="domain" description="FAD dependent oxidoreductase" evidence="9">
    <location>
        <begin position="6"/>
        <end position="307"/>
    </location>
</feature>
<keyword evidence="11" id="KW-1185">Reference proteome</keyword>
<proteinExistence type="inferred from homology"/>
<evidence type="ECO:0000256" key="5">
    <source>
        <dbReference type="ARBA" id="ARBA00023002"/>
    </source>
</evidence>
<sequence length="310" mass="32597">MSSPEVTVVGAGVMGLTTAIRLQEAGASVRILTAELTASTTSAAATGMCGPVFAGPNAEWELATVAELRRLEPSHGWVRMETGLGAATSSIGGAPPFADESMYVREATASEVPPGYASGTWMRVPLVDLPPYLDYLVGRFVNGGGTIEQRVVESLAGLDAELVANCTGVGARRLAGDESVRPVKGQHVVVENPGLEGFFLGVTFGPENASWHPYGNHVLLGGVRVEDDWDPAPSPEIARGILQRCIEVEPRLANAKVLAHRAGLRPSRPTVRLEAEIQGSTKIVHNYGHDGTGVLQSWGCAAQATELLLS</sequence>
<dbReference type="Pfam" id="PF01266">
    <property type="entry name" value="DAO"/>
    <property type="match status" value="1"/>
</dbReference>
<dbReference type="EMBL" id="JBHRZH010000019">
    <property type="protein sequence ID" value="MFC3763555.1"/>
    <property type="molecule type" value="Genomic_DNA"/>
</dbReference>
<evidence type="ECO:0000256" key="1">
    <source>
        <dbReference type="ARBA" id="ARBA00001974"/>
    </source>
</evidence>
<evidence type="ECO:0000256" key="6">
    <source>
        <dbReference type="ARBA" id="ARBA00039101"/>
    </source>
</evidence>
<evidence type="ECO:0000256" key="2">
    <source>
        <dbReference type="ARBA" id="ARBA00006730"/>
    </source>
</evidence>
<keyword evidence="5 10" id="KW-0560">Oxidoreductase</keyword>
<dbReference type="Proteomes" id="UP001595699">
    <property type="component" value="Unassembled WGS sequence"/>
</dbReference>
<dbReference type="SUPFAM" id="SSF54373">
    <property type="entry name" value="FAD-linked reductases, C-terminal domain"/>
    <property type="match status" value="1"/>
</dbReference>
<dbReference type="Gene3D" id="3.40.50.720">
    <property type="entry name" value="NAD(P)-binding Rossmann-like Domain"/>
    <property type="match status" value="1"/>
</dbReference>
<organism evidence="10 11">
    <name type="scientific">Tenggerimyces flavus</name>
    <dbReference type="NCBI Taxonomy" id="1708749"/>
    <lineage>
        <taxon>Bacteria</taxon>
        <taxon>Bacillati</taxon>
        <taxon>Actinomycetota</taxon>
        <taxon>Actinomycetes</taxon>
        <taxon>Propionibacteriales</taxon>
        <taxon>Nocardioidaceae</taxon>
        <taxon>Tenggerimyces</taxon>
    </lineage>
</organism>
<comment type="cofactor">
    <cofactor evidence="1">
        <name>FAD</name>
        <dbReference type="ChEBI" id="CHEBI:57692"/>
    </cofactor>
</comment>
<dbReference type="PANTHER" id="PTHR11530">
    <property type="entry name" value="D-AMINO ACID OXIDASE"/>
    <property type="match status" value="1"/>
</dbReference>
<evidence type="ECO:0000256" key="8">
    <source>
        <dbReference type="ARBA" id="ARBA00049547"/>
    </source>
</evidence>
<dbReference type="InterPro" id="IPR023209">
    <property type="entry name" value="DAO"/>
</dbReference>
<keyword evidence="3" id="KW-0285">Flavoprotein</keyword>
<protein>
    <recommendedName>
        <fullName evidence="7">D-amino-acid oxidase</fullName>
        <ecNumber evidence="6">1.4.3.3</ecNumber>
    </recommendedName>
</protein>
<dbReference type="EC" id="1.4.3.3" evidence="6"/>
<name>A0ABV7YHJ8_9ACTN</name>
<dbReference type="Gene3D" id="3.30.9.10">
    <property type="entry name" value="D-Amino Acid Oxidase, subunit A, domain 2"/>
    <property type="match status" value="1"/>
</dbReference>
<evidence type="ECO:0000256" key="7">
    <source>
        <dbReference type="ARBA" id="ARBA00039751"/>
    </source>
</evidence>
<accession>A0ABV7YHJ8</accession>